<organism evidence="1 2">
    <name type="scientific">Romanomermis culicivorax</name>
    <name type="common">Nematode worm</name>
    <dbReference type="NCBI Taxonomy" id="13658"/>
    <lineage>
        <taxon>Eukaryota</taxon>
        <taxon>Metazoa</taxon>
        <taxon>Ecdysozoa</taxon>
        <taxon>Nematoda</taxon>
        <taxon>Enoplea</taxon>
        <taxon>Dorylaimia</taxon>
        <taxon>Mermithida</taxon>
        <taxon>Mermithoidea</taxon>
        <taxon>Mermithidae</taxon>
        <taxon>Romanomermis</taxon>
    </lineage>
</organism>
<sequence>MKIMRHHKRKHVEEQFSCKSERLNAAACDEPKNPRNFTQQNVLIMPPKVKCSQQRYNLDKLLLANLVNNKSKR</sequence>
<proteinExistence type="predicted"/>
<dbReference type="Proteomes" id="UP000887565">
    <property type="component" value="Unplaced"/>
</dbReference>
<evidence type="ECO:0000313" key="2">
    <source>
        <dbReference type="WBParaSite" id="nRc.2.0.1.t07578-RA"/>
    </source>
</evidence>
<accession>A0A915I288</accession>
<keyword evidence="1" id="KW-1185">Reference proteome</keyword>
<evidence type="ECO:0000313" key="1">
    <source>
        <dbReference type="Proteomes" id="UP000887565"/>
    </source>
</evidence>
<protein>
    <submittedName>
        <fullName evidence="2">Uncharacterized protein</fullName>
    </submittedName>
</protein>
<reference evidence="2" key="1">
    <citation type="submission" date="2022-11" db="UniProtKB">
        <authorList>
            <consortium name="WormBaseParasite"/>
        </authorList>
    </citation>
    <scope>IDENTIFICATION</scope>
</reference>
<dbReference type="AlphaFoldDB" id="A0A915I288"/>
<name>A0A915I288_ROMCU</name>
<dbReference type="WBParaSite" id="nRc.2.0.1.t07578-RA">
    <property type="protein sequence ID" value="nRc.2.0.1.t07578-RA"/>
    <property type="gene ID" value="nRc.2.0.1.g07578"/>
</dbReference>